<proteinExistence type="predicted"/>
<sequence length="200" mass="22112">MEIENEGCKTRQGRRQEARRIRFERTREGEIYGEGERERDVEDGTTLGHSLDKLSYLFEMGFGPLGTSWTLALKILCRQEGERSVLAAGGGIWIALLWGVVRLLRLVGVGSIPLLTFIVDASVEVAGGVKLLFSLWPVVMGTAIRRKKKRVTEALYGEIEVEVFLVTLAVAVVVPIPSQAMQINQSSVPSKEDQWSPGKG</sequence>
<dbReference type="EMBL" id="AM435073">
    <property type="protein sequence ID" value="CAN73783.1"/>
    <property type="molecule type" value="Genomic_DNA"/>
</dbReference>
<feature type="transmembrane region" description="Helical" evidence="1">
    <location>
        <begin position="85"/>
        <end position="104"/>
    </location>
</feature>
<gene>
    <name evidence="2" type="ORF">VITISV_004973</name>
</gene>
<dbReference type="AlphaFoldDB" id="A5ATN8"/>
<name>A5ATN8_VITVI</name>
<keyword evidence="1" id="KW-0812">Transmembrane</keyword>
<protein>
    <submittedName>
        <fullName evidence="2">Uncharacterized protein</fullName>
    </submittedName>
</protein>
<evidence type="ECO:0000313" key="2">
    <source>
        <dbReference type="EMBL" id="CAN73783.1"/>
    </source>
</evidence>
<organism evidence="2">
    <name type="scientific">Vitis vinifera</name>
    <name type="common">Grape</name>
    <dbReference type="NCBI Taxonomy" id="29760"/>
    <lineage>
        <taxon>Eukaryota</taxon>
        <taxon>Viridiplantae</taxon>
        <taxon>Streptophyta</taxon>
        <taxon>Embryophyta</taxon>
        <taxon>Tracheophyta</taxon>
        <taxon>Spermatophyta</taxon>
        <taxon>Magnoliopsida</taxon>
        <taxon>eudicotyledons</taxon>
        <taxon>Gunneridae</taxon>
        <taxon>Pentapetalae</taxon>
        <taxon>rosids</taxon>
        <taxon>Vitales</taxon>
        <taxon>Vitaceae</taxon>
        <taxon>Viteae</taxon>
        <taxon>Vitis</taxon>
    </lineage>
</organism>
<feature type="transmembrane region" description="Helical" evidence="1">
    <location>
        <begin position="154"/>
        <end position="176"/>
    </location>
</feature>
<keyword evidence="1" id="KW-0472">Membrane</keyword>
<feature type="transmembrane region" description="Helical" evidence="1">
    <location>
        <begin position="110"/>
        <end position="133"/>
    </location>
</feature>
<evidence type="ECO:0000256" key="1">
    <source>
        <dbReference type="SAM" id="Phobius"/>
    </source>
</evidence>
<keyword evidence="1" id="KW-1133">Transmembrane helix</keyword>
<accession>A5ATN8</accession>
<reference evidence="2" key="1">
    <citation type="journal article" date="2007" name="PLoS ONE">
        <title>The first genome sequence of an elite grapevine cultivar (Pinot noir Vitis vinifera L.): coping with a highly heterozygous genome.</title>
        <authorList>
            <person name="Velasco R."/>
            <person name="Zharkikh A."/>
            <person name="Troggio M."/>
            <person name="Cartwright D.A."/>
            <person name="Cestaro A."/>
            <person name="Pruss D."/>
            <person name="Pindo M."/>
            <person name="FitzGerald L.M."/>
            <person name="Vezzulli S."/>
            <person name="Reid J."/>
            <person name="Malacarne G."/>
            <person name="Iliev D."/>
            <person name="Coppola G."/>
            <person name="Wardell B."/>
            <person name="Micheletti D."/>
            <person name="Macalma T."/>
            <person name="Facci M."/>
            <person name="Mitchell J.T."/>
            <person name="Perazzolli M."/>
            <person name="Eldredge G."/>
            <person name="Gatto P."/>
            <person name="Oyzerski R."/>
            <person name="Moretto M."/>
            <person name="Gutin N."/>
            <person name="Stefanini M."/>
            <person name="Chen Y."/>
            <person name="Segala C."/>
            <person name="Davenport C."/>
            <person name="Dematte L."/>
            <person name="Mraz A."/>
            <person name="Battilana J."/>
            <person name="Stormo K."/>
            <person name="Costa F."/>
            <person name="Tao Q."/>
            <person name="Si-Ammour A."/>
            <person name="Harkins T."/>
            <person name="Lackey A."/>
            <person name="Perbost C."/>
            <person name="Taillon B."/>
            <person name="Stella A."/>
            <person name="Solovyev V."/>
            <person name="Fawcett J.A."/>
            <person name="Sterck L."/>
            <person name="Vandepoele K."/>
            <person name="Grando S.M."/>
            <person name="Toppo S."/>
            <person name="Moser C."/>
            <person name="Lanchbury J."/>
            <person name="Bogden R."/>
            <person name="Skolnick M."/>
            <person name="Sgaramella V."/>
            <person name="Bhatnagar S.K."/>
            <person name="Fontana P."/>
            <person name="Gutin A."/>
            <person name="Van de Peer Y."/>
            <person name="Salamini F."/>
            <person name="Viola R."/>
        </authorList>
    </citation>
    <scope>NUCLEOTIDE SEQUENCE</scope>
</reference>